<keyword evidence="2" id="KW-0732">Signal</keyword>
<feature type="signal peptide" evidence="2">
    <location>
        <begin position="1"/>
        <end position="24"/>
    </location>
</feature>
<evidence type="ECO:0000259" key="3">
    <source>
        <dbReference type="PROSITE" id="PS51549"/>
    </source>
</evidence>
<proteinExistence type="predicted"/>
<dbReference type="PROSITE" id="PS51257">
    <property type="entry name" value="PROKAR_LIPOPROTEIN"/>
    <property type="match status" value="1"/>
</dbReference>
<dbReference type="Proteomes" id="UP000198680">
    <property type="component" value="Unassembled WGS sequence"/>
</dbReference>
<dbReference type="RefSeq" id="WP_091222534.1">
    <property type="nucleotide sequence ID" value="NZ_FNHE01000012.1"/>
</dbReference>
<name>A0A1G9YIT8_9ACTN</name>
<evidence type="ECO:0000256" key="1">
    <source>
        <dbReference type="SAM" id="MobiDB-lite"/>
    </source>
</evidence>
<evidence type="ECO:0000313" key="5">
    <source>
        <dbReference type="Proteomes" id="UP000198680"/>
    </source>
</evidence>
<feature type="chain" id="PRO_5011741900" description="DM13 domain-containing protein" evidence="2">
    <location>
        <begin position="25"/>
        <end position="210"/>
    </location>
</feature>
<feature type="domain" description="DM13" evidence="3">
    <location>
        <begin position="110"/>
        <end position="210"/>
    </location>
</feature>
<dbReference type="InterPro" id="IPR019545">
    <property type="entry name" value="DM13_domain"/>
</dbReference>
<keyword evidence="5" id="KW-1185">Reference proteome</keyword>
<organism evidence="4 5">
    <name type="scientific">Geodermatophilus siccatus</name>
    <dbReference type="NCBI Taxonomy" id="1137991"/>
    <lineage>
        <taxon>Bacteria</taxon>
        <taxon>Bacillati</taxon>
        <taxon>Actinomycetota</taxon>
        <taxon>Actinomycetes</taxon>
        <taxon>Geodermatophilales</taxon>
        <taxon>Geodermatophilaceae</taxon>
        <taxon>Geodermatophilus</taxon>
    </lineage>
</organism>
<sequence>MKLARTLAGLATIAVLSACGGTEADEVAGAGDAPALPEAGQTPAELTPEDAEEQAEVELSPRGNVVVEVGEEVPIAAEGDTATATMTVDAIEVDAPCDPAYGTVEAPENGHFVRLDIRAATAPVTGPPSEVSRPTISDSRFSFIGPDGVTFNGSLGTYAAFGCLPDERKLPSELGPGQQFAGSILLDVPAPTGTLIMSDYFGTSGWEWAF</sequence>
<accession>A0A1G9YIT8</accession>
<evidence type="ECO:0000313" key="4">
    <source>
        <dbReference type="EMBL" id="SDN09148.1"/>
    </source>
</evidence>
<feature type="region of interest" description="Disordered" evidence="1">
    <location>
        <begin position="28"/>
        <end position="62"/>
    </location>
</feature>
<dbReference type="STRING" id="1137991.SAMN05660642_04000"/>
<reference evidence="5" key="1">
    <citation type="submission" date="2016-10" db="EMBL/GenBank/DDBJ databases">
        <authorList>
            <person name="Varghese N."/>
            <person name="Submissions S."/>
        </authorList>
    </citation>
    <scope>NUCLEOTIDE SEQUENCE [LARGE SCALE GENOMIC DNA]</scope>
    <source>
        <strain evidence="5">DSM 45419</strain>
    </source>
</reference>
<dbReference type="EMBL" id="FNHE01000012">
    <property type="protein sequence ID" value="SDN09148.1"/>
    <property type="molecule type" value="Genomic_DNA"/>
</dbReference>
<dbReference type="OrthoDB" id="4559282at2"/>
<feature type="compositionally biased region" description="Acidic residues" evidence="1">
    <location>
        <begin position="47"/>
        <end position="56"/>
    </location>
</feature>
<dbReference type="AlphaFoldDB" id="A0A1G9YIT8"/>
<protein>
    <recommendedName>
        <fullName evidence="3">DM13 domain-containing protein</fullName>
    </recommendedName>
</protein>
<evidence type="ECO:0000256" key="2">
    <source>
        <dbReference type="SAM" id="SignalP"/>
    </source>
</evidence>
<gene>
    <name evidence="4" type="ORF">SAMN05660642_04000</name>
</gene>
<dbReference type="PROSITE" id="PS51549">
    <property type="entry name" value="DM13"/>
    <property type="match status" value="1"/>
</dbReference>